<dbReference type="EMBL" id="JACJQL010000010">
    <property type="protein sequence ID" value="MBD2251460.1"/>
    <property type="molecule type" value="Genomic_DNA"/>
</dbReference>
<dbReference type="RefSeq" id="WP_190567024.1">
    <property type="nucleotide sequence ID" value="NZ_JACJQL010000010.1"/>
</dbReference>
<evidence type="ECO:0000313" key="1">
    <source>
        <dbReference type="EMBL" id="MBD2251460.1"/>
    </source>
</evidence>
<organism evidence="1 2">
    <name type="scientific">Nostoc parmelioides FACHB-3921</name>
    <dbReference type="NCBI Taxonomy" id="2692909"/>
    <lineage>
        <taxon>Bacteria</taxon>
        <taxon>Bacillati</taxon>
        <taxon>Cyanobacteriota</taxon>
        <taxon>Cyanophyceae</taxon>
        <taxon>Nostocales</taxon>
        <taxon>Nostocaceae</taxon>
        <taxon>Nostoc</taxon>
    </lineage>
</organism>
<dbReference type="Proteomes" id="UP000621307">
    <property type="component" value="Unassembled WGS sequence"/>
</dbReference>
<keyword evidence="2" id="KW-1185">Reference proteome</keyword>
<accession>A0ABR8BCE9</accession>
<proteinExistence type="predicted"/>
<gene>
    <name evidence="1" type="ORF">H6G14_09070</name>
</gene>
<evidence type="ECO:0000313" key="2">
    <source>
        <dbReference type="Proteomes" id="UP000621307"/>
    </source>
</evidence>
<protein>
    <submittedName>
        <fullName evidence="1">Uncharacterized protein</fullName>
    </submittedName>
</protein>
<name>A0ABR8BCE9_9NOSO</name>
<comment type="caution">
    <text evidence="1">The sequence shown here is derived from an EMBL/GenBank/DDBJ whole genome shotgun (WGS) entry which is preliminary data.</text>
</comment>
<sequence length="237" mass="27289">MSKIIYDVIQRFEVEEGIPRLLSTNIHVIQGGEDLTSLATNMLAELGFYNKFEENRTSQYIGYKLKKPKKGAKRYQLILTPRKEGLCVAISKDILEGNILSLEYFYGDESYYSASWATLARIWVLPSKEDIFWKSIQSYYPNLVEIGEVTGSLILNKRDEIEYHIGYIEENSDFAEIKAENLIDSPENFDITSLGSSDSYLVINNDSLFPYSWQVCINSSEVLKEFISYFAKILMEQ</sequence>
<reference evidence="1 2" key="1">
    <citation type="journal article" date="2020" name="ISME J.">
        <title>Comparative genomics reveals insights into cyanobacterial evolution and habitat adaptation.</title>
        <authorList>
            <person name="Chen M.Y."/>
            <person name="Teng W.K."/>
            <person name="Zhao L."/>
            <person name="Hu C.X."/>
            <person name="Zhou Y.K."/>
            <person name="Han B.P."/>
            <person name="Song L.R."/>
            <person name="Shu W.S."/>
        </authorList>
    </citation>
    <scope>NUCLEOTIDE SEQUENCE [LARGE SCALE GENOMIC DNA]</scope>
    <source>
        <strain evidence="1 2">FACHB-3921</strain>
    </source>
</reference>